<protein>
    <submittedName>
        <fullName evidence="4">Aldo/keto reductase protein</fullName>
    </submittedName>
</protein>
<dbReference type="Pfam" id="PF00248">
    <property type="entry name" value="Aldo_ket_red"/>
    <property type="match status" value="1"/>
</dbReference>
<dbReference type="InterPro" id="IPR050791">
    <property type="entry name" value="Aldo-Keto_reductase"/>
</dbReference>
<keyword evidence="1" id="KW-0560">Oxidoreductase</keyword>
<dbReference type="GO" id="GO:0016491">
    <property type="term" value="F:oxidoreductase activity"/>
    <property type="evidence" value="ECO:0007669"/>
    <property type="project" value="UniProtKB-KW"/>
</dbReference>
<dbReference type="InterPro" id="IPR036812">
    <property type="entry name" value="NAD(P)_OxRdtase_dom_sf"/>
</dbReference>
<dbReference type="SUPFAM" id="SSF51430">
    <property type="entry name" value="NAD(P)-linked oxidoreductase"/>
    <property type="match status" value="1"/>
</dbReference>
<evidence type="ECO:0000256" key="1">
    <source>
        <dbReference type="ARBA" id="ARBA00023002"/>
    </source>
</evidence>
<name>A0A060I7F0_RHIET</name>
<dbReference type="KEGG" id="rei:IE4771_PB00073"/>
<dbReference type="PANTHER" id="PTHR43625">
    <property type="entry name" value="AFLATOXIN B1 ALDEHYDE REDUCTASE"/>
    <property type="match status" value="1"/>
</dbReference>
<gene>
    <name evidence="4" type="ORF">IE4771_PB00073</name>
</gene>
<dbReference type="AlphaFoldDB" id="A0A060I7F0"/>
<feature type="domain" description="NADP-dependent oxidoreductase" evidence="3">
    <location>
        <begin position="33"/>
        <end position="124"/>
    </location>
</feature>
<dbReference type="HOGENOM" id="CLU_1814259_0_0_5"/>
<dbReference type="GO" id="GO:0005737">
    <property type="term" value="C:cytoplasm"/>
    <property type="evidence" value="ECO:0007669"/>
    <property type="project" value="TreeGrafter"/>
</dbReference>
<dbReference type="EMBL" id="CP006988">
    <property type="protein sequence ID" value="AIC29807.1"/>
    <property type="molecule type" value="Genomic_DNA"/>
</dbReference>
<evidence type="ECO:0000256" key="2">
    <source>
        <dbReference type="SAM" id="MobiDB-lite"/>
    </source>
</evidence>
<organism evidence="4 5">
    <name type="scientific">Rhizobium etli bv. mimosae str. IE4771</name>
    <dbReference type="NCBI Taxonomy" id="1432050"/>
    <lineage>
        <taxon>Bacteria</taxon>
        <taxon>Pseudomonadati</taxon>
        <taxon>Pseudomonadota</taxon>
        <taxon>Alphaproteobacteria</taxon>
        <taxon>Hyphomicrobiales</taxon>
        <taxon>Rhizobiaceae</taxon>
        <taxon>Rhizobium/Agrobacterium group</taxon>
        <taxon>Rhizobium</taxon>
    </lineage>
</organism>
<geneLocation type="plasmid" evidence="4 5">
    <name>pRetIE4771b</name>
</geneLocation>
<dbReference type="Gene3D" id="3.20.20.100">
    <property type="entry name" value="NADP-dependent oxidoreductase domain"/>
    <property type="match status" value="1"/>
</dbReference>
<feature type="region of interest" description="Disordered" evidence="2">
    <location>
        <begin position="24"/>
        <end position="48"/>
    </location>
</feature>
<proteinExistence type="predicted"/>
<evidence type="ECO:0000259" key="3">
    <source>
        <dbReference type="Pfam" id="PF00248"/>
    </source>
</evidence>
<evidence type="ECO:0000313" key="5">
    <source>
        <dbReference type="Proteomes" id="UP000027180"/>
    </source>
</evidence>
<dbReference type="Proteomes" id="UP000027180">
    <property type="component" value="Plasmid pRetIE4771b"/>
</dbReference>
<reference evidence="4 5" key="1">
    <citation type="submission" date="2013-12" db="EMBL/GenBank/DDBJ databases">
        <title>Complete genome sequence of Rhizobium etli bv. mimosae IE4771.</title>
        <authorList>
            <person name="Bustos P."/>
            <person name="Santamaria R.I."/>
            <person name="Lozano L."/>
            <person name="Ormeno-Orrillo E."/>
            <person name="Rogel M.A."/>
            <person name="Romero D."/>
            <person name="Cevallos M.A."/>
            <person name="Martinez-Romero E."/>
            <person name="Gonzalez V."/>
        </authorList>
    </citation>
    <scope>NUCLEOTIDE SEQUENCE [LARGE SCALE GENOMIC DNA]</scope>
    <source>
        <strain evidence="4 5">IE4771</strain>
        <plasmid evidence="5">Plasmid pRetIE4771b</plasmid>
    </source>
</reference>
<keyword evidence="4" id="KW-0614">Plasmid</keyword>
<sequence length="142" mass="15595">MRQFLPTQPPAVRSAWTGLAARPRLSDRRSQTGGRTRRERYAPGRSAWQPGNFEKNVEAVRQLNELAASKGATVSQLALAWLLAQGNNIVPIPGSRHAGRVAENIGAADLVLTEEDLVKINEILPHGGFGERYAKEFAPTWI</sequence>
<dbReference type="PANTHER" id="PTHR43625:SF40">
    <property type="entry name" value="ALDO-KETO REDUCTASE YAKC [NADP(+)]"/>
    <property type="match status" value="1"/>
</dbReference>
<evidence type="ECO:0000313" key="4">
    <source>
        <dbReference type="EMBL" id="AIC29807.1"/>
    </source>
</evidence>
<accession>A0A060I7F0</accession>
<dbReference type="InterPro" id="IPR023210">
    <property type="entry name" value="NADP_OxRdtase_dom"/>
</dbReference>